<evidence type="ECO:0000259" key="10">
    <source>
        <dbReference type="Pfam" id="PF00586"/>
    </source>
</evidence>
<keyword evidence="14" id="KW-1185">Reference proteome</keyword>
<feature type="domain" description="PurM-like N-terminal" evidence="10">
    <location>
        <begin position="427"/>
        <end position="535"/>
    </location>
</feature>
<dbReference type="Pfam" id="PF07992">
    <property type="entry name" value="Pyr_redox_2"/>
    <property type="match status" value="1"/>
</dbReference>
<dbReference type="InterPro" id="IPR036188">
    <property type="entry name" value="FAD/NAD-bd_sf"/>
</dbReference>
<dbReference type="GO" id="GO:0019646">
    <property type="term" value="P:aerobic electron transport chain"/>
    <property type="evidence" value="ECO:0007669"/>
    <property type="project" value="TreeGrafter"/>
</dbReference>
<evidence type="ECO:0000256" key="6">
    <source>
        <dbReference type="ARBA" id="ARBA00022827"/>
    </source>
</evidence>
<evidence type="ECO:0000256" key="9">
    <source>
        <dbReference type="ARBA" id="ARBA00023266"/>
    </source>
</evidence>
<dbReference type="GO" id="GO:0016301">
    <property type="term" value="F:kinase activity"/>
    <property type="evidence" value="ECO:0007669"/>
    <property type="project" value="UniProtKB-KW"/>
</dbReference>
<keyword evidence="5" id="KW-0418">Kinase</keyword>
<reference evidence="13" key="1">
    <citation type="journal article" date="2014" name="Int. J. Syst. Evol. Microbiol.">
        <title>Complete genome sequence of Corynebacterium casei LMG S-19264T (=DSM 44701T), isolated from a smear-ripened cheese.</title>
        <authorList>
            <consortium name="US DOE Joint Genome Institute (JGI-PGF)"/>
            <person name="Walter F."/>
            <person name="Albersmeier A."/>
            <person name="Kalinowski J."/>
            <person name="Ruckert C."/>
        </authorList>
    </citation>
    <scope>NUCLEOTIDE SEQUENCE</scope>
    <source>
        <strain evidence="13">KCTC 23310</strain>
    </source>
</reference>
<name>A0A918TUY9_9RHOB</name>
<keyword evidence="4" id="KW-0547">Nucleotide-binding</keyword>
<dbReference type="GO" id="GO:0003955">
    <property type="term" value="F:NAD(P)H dehydrogenase (quinone) activity"/>
    <property type="evidence" value="ECO:0007669"/>
    <property type="project" value="TreeGrafter"/>
</dbReference>
<dbReference type="RefSeq" id="WP_189412634.1">
    <property type="nucleotide sequence ID" value="NZ_BMYJ01000010.1"/>
</dbReference>
<proteinExistence type="predicted"/>
<evidence type="ECO:0000256" key="7">
    <source>
        <dbReference type="ARBA" id="ARBA00022840"/>
    </source>
</evidence>
<dbReference type="InterPro" id="IPR023753">
    <property type="entry name" value="FAD/NAD-binding_dom"/>
</dbReference>
<keyword evidence="3" id="KW-0808">Transferase</keyword>
<dbReference type="NCBIfam" id="TIGR00476">
    <property type="entry name" value="selD"/>
    <property type="match status" value="1"/>
</dbReference>
<dbReference type="InterPro" id="IPR036921">
    <property type="entry name" value="PurM-like_N_sf"/>
</dbReference>
<dbReference type="Gene3D" id="3.30.1330.10">
    <property type="entry name" value="PurM-like, N-terminal domain"/>
    <property type="match status" value="1"/>
</dbReference>
<dbReference type="InterPro" id="IPR004536">
    <property type="entry name" value="SPS/SelD"/>
</dbReference>
<sequence>MQLNMPDVQDLCLIGGGHTHALILKMWAMDPLPGARLTLINPGPLAAYSGMLPGFVAGHYPRDQIMIDLWPLARAAGARFVSGRVTMLDAQTRQVTLEGGRQIGFDLASINVGITSDLPGLPGFADHGHAAKPLGEFAVQWAYFAAHAPAHAQVVVIGGGVAGLELALAARHRLGPKAGVILLDRGAVLLPLLGARARRGLAGHLARAGVTVMLNAEPAEILPDSLRLRSGEVIRSDFTLSAAGSEPPAWLATSGLDCENGFLKVNAQLQTSAPHVFAAGDCAALPDPRPKAGVFAVRQAPILHHNLQSALAGFWALQPYKPQRDYLKLISLGEKRALAEKWGLAFSGHALWRWKDRIDRTFMKQLGDLPTMATLKPPEVGAEGLEQALGAKPACGGCGAKIDGAALTAALAALPVPQRGDVRSGPGDDAAVLQIGGETQVITTDHLRAMVDDPVMMARIAAVHALGDVWAMGAEPQAALAQITLPRANARLAGRSLAEIMQAAGQIFRAEGADVVGGHSSFGAELTIGFTVTGLAYDRVTPKRGARVGDLLVLTKPLGSGVIMAALMAGAQPQGLLLGEAVEQALASMTRPMGAESRALARFAHAMTDVTGFGLAGHLLEMLGDDQGAELDLAALPLLPGAESLASLGVQSTLTPANQAASAVRCHLPANARADLCHDPQTCGGLLAAIPPDALEELSDLSPLWVIGKVTASGAVYAA</sequence>
<keyword evidence="9" id="KW-0711">Selenium</keyword>
<dbReference type="EMBL" id="BMYJ01000010">
    <property type="protein sequence ID" value="GHC63928.1"/>
    <property type="molecule type" value="Genomic_DNA"/>
</dbReference>
<reference evidence="13" key="2">
    <citation type="submission" date="2020-09" db="EMBL/GenBank/DDBJ databases">
        <authorList>
            <person name="Sun Q."/>
            <person name="Kim S."/>
        </authorList>
    </citation>
    <scope>NUCLEOTIDE SEQUENCE</scope>
    <source>
        <strain evidence="13">KCTC 23310</strain>
    </source>
</reference>
<dbReference type="CDD" id="cd02195">
    <property type="entry name" value="SelD"/>
    <property type="match status" value="1"/>
</dbReference>
<dbReference type="NCBIfam" id="TIGR03169">
    <property type="entry name" value="Nterm_to_SelD"/>
    <property type="match status" value="1"/>
</dbReference>
<gene>
    <name evidence="13" type="ORF">GCM10007315_30430</name>
</gene>
<comment type="cofactor">
    <cofactor evidence="1">
        <name>FAD</name>
        <dbReference type="ChEBI" id="CHEBI:57692"/>
    </cofactor>
</comment>
<dbReference type="GO" id="GO:0005524">
    <property type="term" value="F:ATP binding"/>
    <property type="evidence" value="ECO:0007669"/>
    <property type="project" value="UniProtKB-KW"/>
</dbReference>
<dbReference type="SUPFAM" id="SSF51905">
    <property type="entry name" value="FAD/NAD(P)-binding domain"/>
    <property type="match status" value="2"/>
</dbReference>
<dbReference type="SUPFAM" id="SSF55326">
    <property type="entry name" value="PurM N-terminal domain-like"/>
    <property type="match status" value="1"/>
</dbReference>
<organism evidence="13 14">
    <name type="scientific">Neogemmobacter tilapiae</name>
    <dbReference type="NCBI Taxonomy" id="875041"/>
    <lineage>
        <taxon>Bacteria</taxon>
        <taxon>Pseudomonadati</taxon>
        <taxon>Pseudomonadota</taxon>
        <taxon>Alphaproteobacteria</taxon>
        <taxon>Rhodobacterales</taxon>
        <taxon>Paracoccaceae</taxon>
        <taxon>Neogemmobacter</taxon>
    </lineage>
</organism>
<feature type="domain" description="FAD/NAD(P)-binding" evidence="12">
    <location>
        <begin position="10"/>
        <end position="300"/>
    </location>
</feature>
<evidence type="ECO:0000256" key="3">
    <source>
        <dbReference type="ARBA" id="ARBA00022679"/>
    </source>
</evidence>
<accession>A0A918TUY9</accession>
<evidence type="ECO:0000256" key="2">
    <source>
        <dbReference type="ARBA" id="ARBA00022630"/>
    </source>
</evidence>
<dbReference type="SUPFAM" id="SSF56042">
    <property type="entry name" value="PurM C-terminal domain-like"/>
    <property type="match status" value="1"/>
</dbReference>
<keyword evidence="6" id="KW-0274">FAD</keyword>
<evidence type="ECO:0000256" key="1">
    <source>
        <dbReference type="ARBA" id="ARBA00001974"/>
    </source>
</evidence>
<protein>
    <recommendedName>
        <fullName evidence="15">Selenide, water dikinase SelD</fullName>
    </recommendedName>
</protein>
<keyword evidence="7" id="KW-0067">ATP-binding</keyword>
<keyword evidence="8" id="KW-0560">Oxidoreductase</keyword>
<evidence type="ECO:0000256" key="5">
    <source>
        <dbReference type="ARBA" id="ARBA00022777"/>
    </source>
</evidence>
<evidence type="ECO:0000313" key="14">
    <source>
        <dbReference type="Proteomes" id="UP000638981"/>
    </source>
</evidence>
<dbReference type="AlphaFoldDB" id="A0A918TUY9"/>
<evidence type="ECO:0000259" key="12">
    <source>
        <dbReference type="Pfam" id="PF07992"/>
    </source>
</evidence>
<dbReference type="PANTHER" id="PTHR42913">
    <property type="entry name" value="APOPTOSIS-INDUCING FACTOR 1"/>
    <property type="match status" value="1"/>
</dbReference>
<evidence type="ECO:0000259" key="11">
    <source>
        <dbReference type="Pfam" id="PF02769"/>
    </source>
</evidence>
<dbReference type="Pfam" id="PF02769">
    <property type="entry name" value="AIRS_C"/>
    <property type="match status" value="1"/>
</dbReference>
<dbReference type="InterPro" id="IPR016188">
    <property type="entry name" value="PurM-like_N"/>
</dbReference>
<evidence type="ECO:0008006" key="15">
    <source>
        <dbReference type="Google" id="ProtNLM"/>
    </source>
</evidence>
<dbReference type="Proteomes" id="UP000638981">
    <property type="component" value="Unassembled WGS sequence"/>
</dbReference>
<dbReference type="InterPro" id="IPR051169">
    <property type="entry name" value="NADH-Q_oxidoreductase"/>
</dbReference>
<dbReference type="InterPro" id="IPR010918">
    <property type="entry name" value="PurM-like_C_dom"/>
</dbReference>
<feature type="domain" description="PurM-like C-terminal" evidence="11">
    <location>
        <begin position="547"/>
        <end position="715"/>
    </location>
</feature>
<dbReference type="Gene3D" id="3.50.50.100">
    <property type="match status" value="1"/>
</dbReference>
<dbReference type="InterPro" id="IPR017584">
    <property type="entry name" value="Pyridine_nucleo_diS_OxRdtase_N"/>
</dbReference>
<dbReference type="Pfam" id="PF00586">
    <property type="entry name" value="AIRS"/>
    <property type="match status" value="1"/>
</dbReference>
<evidence type="ECO:0000313" key="13">
    <source>
        <dbReference type="EMBL" id="GHC63928.1"/>
    </source>
</evidence>
<dbReference type="PANTHER" id="PTHR42913:SF9">
    <property type="entry name" value="SLR1591 PROTEIN"/>
    <property type="match status" value="1"/>
</dbReference>
<comment type="caution">
    <text evidence="13">The sequence shown here is derived from an EMBL/GenBank/DDBJ whole genome shotgun (WGS) entry which is preliminary data.</text>
</comment>
<keyword evidence="2" id="KW-0285">Flavoprotein</keyword>
<dbReference type="Gene3D" id="3.90.650.10">
    <property type="entry name" value="PurM-like C-terminal domain"/>
    <property type="match status" value="1"/>
</dbReference>
<evidence type="ECO:0000256" key="4">
    <source>
        <dbReference type="ARBA" id="ARBA00022741"/>
    </source>
</evidence>
<evidence type="ECO:0000256" key="8">
    <source>
        <dbReference type="ARBA" id="ARBA00023002"/>
    </source>
</evidence>
<dbReference type="InterPro" id="IPR036676">
    <property type="entry name" value="PurM-like_C_sf"/>
</dbReference>
<dbReference type="PRINTS" id="PR00368">
    <property type="entry name" value="FADPNR"/>
</dbReference>